<organism evidence="5 6">
    <name type="scientific">Microlunatus elymi</name>
    <dbReference type="NCBI Taxonomy" id="2596828"/>
    <lineage>
        <taxon>Bacteria</taxon>
        <taxon>Bacillati</taxon>
        <taxon>Actinomycetota</taxon>
        <taxon>Actinomycetes</taxon>
        <taxon>Propionibacteriales</taxon>
        <taxon>Propionibacteriaceae</taxon>
        <taxon>Microlunatus</taxon>
    </lineage>
</organism>
<dbReference type="InterPro" id="IPR000485">
    <property type="entry name" value="AsnC-type_HTH_dom"/>
</dbReference>
<name>A0A516PWH2_9ACTN</name>
<dbReference type="GO" id="GO:0005829">
    <property type="term" value="C:cytosol"/>
    <property type="evidence" value="ECO:0007669"/>
    <property type="project" value="TreeGrafter"/>
</dbReference>
<keyword evidence="3" id="KW-0804">Transcription</keyword>
<dbReference type="PANTHER" id="PTHR30154">
    <property type="entry name" value="LEUCINE-RESPONSIVE REGULATORY PROTEIN"/>
    <property type="match status" value="1"/>
</dbReference>
<dbReference type="SUPFAM" id="SSF54909">
    <property type="entry name" value="Dimeric alpha+beta barrel"/>
    <property type="match status" value="1"/>
</dbReference>
<dbReference type="OrthoDB" id="166264at2"/>
<dbReference type="GO" id="GO:0043565">
    <property type="term" value="F:sequence-specific DNA binding"/>
    <property type="evidence" value="ECO:0007669"/>
    <property type="project" value="InterPro"/>
</dbReference>
<keyword evidence="2" id="KW-0238">DNA-binding</keyword>
<dbReference type="PRINTS" id="PR00033">
    <property type="entry name" value="HTHASNC"/>
</dbReference>
<dbReference type="Gene3D" id="1.10.10.10">
    <property type="entry name" value="Winged helix-like DNA-binding domain superfamily/Winged helix DNA-binding domain"/>
    <property type="match status" value="1"/>
</dbReference>
<feature type="domain" description="HTH asnC-type" evidence="4">
    <location>
        <begin position="17"/>
        <end position="74"/>
    </location>
</feature>
<dbReference type="PROSITE" id="PS50956">
    <property type="entry name" value="HTH_ASNC_2"/>
    <property type="match status" value="1"/>
</dbReference>
<evidence type="ECO:0000256" key="3">
    <source>
        <dbReference type="ARBA" id="ARBA00023163"/>
    </source>
</evidence>
<dbReference type="Gene3D" id="3.30.70.920">
    <property type="match status" value="1"/>
</dbReference>
<dbReference type="InterPro" id="IPR019887">
    <property type="entry name" value="Tscrpt_reg_AsnC/Lrp_C"/>
</dbReference>
<dbReference type="InterPro" id="IPR036388">
    <property type="entry name" value="WH-like_DNA-bd_sf"/>
</dbReference>
<accession>A0A516PWH2</accession>
<evidence type="ECO:0000259" key="4">
    <source>
        <dbReference type="PROSITE" id="PS50956"/>
    </source>
</evidence>
<proteinExistence type="predicted"/>
<gene>
    <name evidence="5" type="ORF">FOE78_05965</name>
</gene>
<dbReference type="Proteomes" id="UP000319263">
    <property type="component" value="Chromosome"/>
</dbReference>
<dbReference type="EMBL" id="CP041692">
    <property type="protein sequence ID" value="QDP95510.1"/>
    <property type="molecule type" value="Genomic_DNA"/>
</dbReference>
<dbReference type="InterPro" id="IPR011008">
    <property type="entry name" value="Dimeric_a/b-barrel"/>
</dbReference>
<evidence type="ECO:0000313" key="6">
    <source>
        <dbReference type="Proteomes" id="UP000319263"/>
    </source>
</evidence>
<dbReference type="InterPro" id="IPR036390">
    <property type="entry name" value="WH_DNA-bd_sf"/>
</dbReference>
<dbReference type="InterPro" id="IPR019888">
    <property type="entry name" value="Tscrpt_reg_AsnC-like"/>
</dbReference>
<evidence type="ECO:0000256" key="2">
    <source>
        <dbReference type="ARBA" id="ARBA00023125"/>
    </source>
</evidence>
<dbReference type="AlphaFoldDB" id="A0A516PWH2"/>
<dbReference type="KEGG" id="mik:FOE78_05965"/>
<protein>
    <submittedName>
        <fullName evidence="5">Lrp/AsnC family transcriptional regulator</fullName>
    </submittedName>
</protein>
<dbReference type="GO" id="GO:0043200">
    <property type="term" value="P:response to amino acid"/>
    <property type="evidence" value="ECO:0007669"/>
    <property type="project" value="TreeGrafter"/>
</dbReference>
<dbReference type="Pfam" id="PF01037">
    <property type="entry name" value="AsnC_trans_reg"/>
    <property type="match status" value="1"/>
</dbReference>
<sequence length="151" mass="16601">MTTPHSACLHESGGFPDRKLLALLMADGRQSYAALGQQVELSTAATKRRVDRMRKEGVIRGFGADVNPAALGWSIEAFVEIYCNGQVPPKQMKEFAHAIPEVHDAYTITGEADGLLVVRCTDAAHLERVLGRIRDQHDVLRTRTAIVLSHL</sequence>
<keyword evidence="6" id="KW-1185">Reference proteome</keyword>
<evidence type="ECO:0000256" key="1">
    <source>
        <dbReference type="ARBA" id="ARBA00023015"/>
    </source>
</evidence>
<dbReference type="SMART" id="SM00344">
    <property type="entry name" value="HTH_ASNC"/>
    <property type="match status" value="1"/>
</dbReference>
<dbReference type="SUPFAM" id="SSF46785">
    <property type="entry name" value="Winged helix' DNA-binding domain"/>
    <property type="match status" value="1"/>
</dbReference>
<keyword evidence="1" id="KW-0805">Transcription regulation</keyword>
<dbReference type="Pfam" id="PF13404">
    <property type="entry name" value="HTH_AsnC-type"/>
    <property type="match status" value="1"/>
</dbReference>
<dbReference type="PANTHER" id="PTHR30154:SF45">
    <property type="entry name" value="TRANSCRIPTIONAL REGULATORY PROTEIN (PROBABLY ASNC-FAMILY)-RELATED"/>
    <property type="match status" value="1"/>
</dbReference>
<reference evidence="5 6" key="1">
    <citation type="submission" date="2019-07" db="EMBL/GenBank/DDBJ databases">
        <title>Microlunatus dokdonensis sp. nov. isolated from the rhizospheric soil of the wild plant Elymus tsukushiensis.</title>
        <authorList>
            <person name="Ghim S.-Y."/>
            <person name="Hwang Y.-J."/>
            <person name="Son J.-S."/>
            <person name="Shin J.-H."/>
        </authorList>
    </citation>
    <scope>NUCLEOTIDE SEQUENCE [LARGE SCALE GENOMIC DNA]</scope>
    <source>
        <strain evidence="5 6">KUDC0627</strain>
    </source>
</reference>
<evidence type="ECO:0000313" key="5">
    <source>
        <dbReference type="EMBL" id="QDP95510.1"/>
    </source>
</evidence>